<keyword evidence="4 6" id="KW-1133">Transmembrane helix</keyword>
<keyword evidence="3 6" id="KW-0812">Transmembrane</keyword>
<protein>
    <submittedName>
        <fullName evidence="8">MFS family permease</fullName>
    </submittedName>
</protein>
<gene>
    <name evidence="8" type="ORF">HNR30_002840</name>
</gene>
<dbReference type="Gene3D" id="1.20.1250.20">
    <property type="entry name" value="MFS general substrate transporter like domains"/>
    <property type="match status" value="2"/>
</dbReference>
<evidence type="ECO:0000313" key="8">
    <source>
        <dbReference type="EMBL" id="MBA2891499.1"/>
    </source>
</evidence>
<evidence type="ECO:0000256" key="6">
    <source>
        <dbReference type="SAM" id="Phobius"/>
    </source>
</evidence>
<keyword evidence="2" id="KW-0813">Transport</keyword>
<evidence type="ECO:0000256" key="5">
    <source>
        <dbReference type="ARBA" id="ARBA00023136"/>
    </source>
</evidence>
<sequence>MALLFWAVGVLAYLVAVFHRQSLSVAGLDAAERMGVSEAGMATLAMLQLLVYALMQVPVGVLLDRFGSKRLLLTGALTMAAGQLVFALSDNLLYGIAARMLIGLGDAMTFISVVRLVNLAFPPHRNPLLLQLTGLIGQLGAIASTVPMIASLHTYGWAPTFYGAAGVGVVMAVLLIAVLRDKPSGQAAEPGLKAAWTHPGTRLGMWTHVATQCSAAAFLLLWGYPFLVEGQGLAPQTAGVLLATLTAVGMVCGPVLGYLAGRYPLRRSWLVLGVIGSTAAAWTAVLAWPGHAPLWLLVVLVVVLAANGPGSMIGFDYARTFNPAGRIGAATGIVNGGGFLASMSVIALIAIGLEVFDDYRLAFLLQYPVWLLGVVQVLRYRAKARRLLAQLDEGLGEVRGAQEPALGTKALD</sequence>
<proteinExistence type="predicted"/>
<feature type="domain" description="Major facilitator superfamily (MFS) profile" evidence="7">
    <location>
        <begin position="5"/>
        <end position="385"/>
    </location>
</feature>
<dbReference type="Pfam" id="PF07690">
    <property type="entry name" value="MFS_1"/>
    <property type="match status" value="1"/>
</dbReference>
<name>A0A7W0CHY9_9ACTN</name>
<feature type="transmembrane region" description="Helical" evidence="6">
    <location>
        <begin position="203"/>
        <end position="227"/>
    </location>
</feature>
<feature type="transmembrane region" description="Helical" evidence="6">
    <location>
        <begin position="294"/>
        <end position="315"/>
    </location>
</feature>
<accession>A0A7W0CHY9</accession>
<dbReference type="PANTHER" id="PTHR42718">
    <property type="entry name" value="MAJOR FACILITATOR SUPERFAMILY MULTIDRUG TRANSPORTER MFSC"/>
    <property type="match status" value="1"/>
</dbReference>
<dbReference type="PANTHER" id="PTHR42718:SF9">
    <property type="entry name" value="MAJOR FACILITATOR SUPERFAMILY MULTIDRUG TRANSPORTER MFSC"/>
    <property type="match status" value="1"/>
</dbReference>
<dbReference type="InterPro" id="IPR020846">
    <property type="entry name" value="MFS_dom"/>
</dbReference>
<dbReference type="RefSeq" id="WP_181610289.1">
    <property type="nucleotide sequence ID" value="NZ_BAABAM010000002.1"/>
</dbReference>
<feature type="transmembrane region" description="Helical" evidence="6">
    <location>
        <begin position="327"/>
        <end position="353"/>
    </location>
</feature>
<evidence type="ECO:0000256" key="2">
    <source>
        <dbReference type="ARBA" id="ARBA00022448"/>
    </source>
</evidence>
<organism evidence="8 9">
    <name type="scientific">Nonomuraea soli</name>
    <dbReference type="NCBI Taxonomy" id="1032476"/>
    <lineage>
        <taxon>Bacteria</taxon>
        <taxon>Bacillati</taxon>
        <taxon>Actinomycetota</taxon>
        <taxon>Actinomycetes</taxon>
        <taxon>Streptosporangiales</taxon>
        <taxon>Streptosporangiaceae</taxon>
        <taxon>Nonomuraea</taxon>
    </lineage>
</organism>
<comment type="subcellular location">
    <subcellularLocation>
        <location evidence="1">Cell membrane</location>
        <topology evidence="1">Multi-pass membrane protein</topology>
    </subcellularLocation>
</comment>
<feature type="transmembrane region" description="Helical" evidence="6">
    <location>
        <begin position="129"/>
        <end position="149"/>
    </location>
</feature>
<dbReference type="EMBL" id="JACDUR010000003">
    <property type="protein sequence ID" value="MBA2891499.1"/>
    <property type="molecule type" value="Genomic_DNA"/>
</dbReference>
<evidence type="ECO:0000256" key="1">
    <source>
        <dbReference type="ARBA" id="ARBA00004651"/>
    </source>
</evidence>
<evidence type="ECO:0000256" key="3">
    <source>
        <dbReference type="ARBA" id="ARBA00022692"/>
    </source>
</evidence>
<evidence type="ECO:0000256" key="4">
    <source>
        <dbReference type="ARBA" id="ARBA00022989"/>
    </source>
</evidence>
<evidence type="ECO:0000313" key="9">
    <source>
        <dbReference type="Proteomes" id="UP000530928"/>
    </source>
</evidence>
<dbReference type="InterPro" id="IPR011701">
    <property type="entry name" value="MFS"/>
</dbReference>
<comment type="caution">
    <text evidence="8">The sequence shown here is derived from an EMBL/GenBank/DDBJ whole genome shotgun (WGS) entry which is preliminary data.</text>
</comment>
<feature type="transmembrane region" description="Helical" evidence="6">
    <location>
        <begin position="359"/>
        <end position="378"/>
    </location>
</feature>
<keyword evidence="9" id="KW-1185">Reference proteome</keyword>
<dbReference type="Proteomes" id="UP000530928">
    <property type="component" value="Unassembled WGS sequence"/>
</dbReference>
<dbReference type="GO" id="GO:0005886">
    <property type="term" value="C:plasma membrane"/>
    <property type="evidence" value="ECO:0007669"/>
    <property type="project" value="UniProtKB-SubCell"/>
</dbReference>
<dbReference type="InterPro" id="IPR036259">
    <property type="entry name" value="MFS_trans_sf"/>
</dbReference>
<evidence type="ECO:0000259" key="7">
    <source>
        <dbReference type="PROSITE" id="PS50850"/>
    </source>
</evidence>
<keyword evidence="5 6" id="KW-0472">Membrane</keyword>
<dbReference type="AlphaFoldDB" id="A0A7W0CHY9"/>
<reference evidence="8 9" key="1">
    <citation type="submission" date="2020-07" db="EMBL/GenBank/DDBJ databases">
        <title>Genomic Encyclopedia of Type Strains, Phase IV (KMG-IV): sequencing the most valuable type-strain genomes for metagenomic binning, comparative biology and taxonomic classification.</title>
        <authorList>
            <person name="Goeker M."/>
        </authorList>
    </citation>
    <scope>NUCLEOTIDE SEQUENCE [LARGE SCALE GENOMIC DNA]</scope>
    <source>
        <strain evidence="8 9">DSM 45533</strain>
    </source>
</reference>
<feature type="transmembrane region" description="Helical" evidence="6">
    <location>
        <begin position="70"/>
        <end position="88"/>
    </location>
</feature>
<feature type="transmembrane region" description="Helical" evidence="6">
    <location>
        <begin position="94"/>
        <end position="117"/>
    </location>
</feature>
<dbReference type="SUPFAM" id="SSF103473">
    <property type="entry name" value="MFS general substrate transporter"/>
    <property type="match status" value="1"/>
</dbReference>
<feature type="transmembrane region" description="Helical" evidence="6">
    <location>
        <begin position="239"/>
        <end position="261"/>
    </location>
</feature>
<dbReference type="CDD" id="cd06174">
    <property type="entry name" value="MFS"/>
    <property type="match status" value="1"/>
</dbReference>
<feature type="transmembrane region" description="Helical" evidence="6">
    <location>
        <begin position="161"/>
        <end position="179"/>
    </location>
</feature>
<feature type="transmembrane region" description="Helical" evidence="6">
    <location>
        <begin position="40"/>
        <end position="63"/>
    </location>
</feature>
<feature type="transmembrane region" description="Helical" evidence="6">
    <location>
        <begin position="268"/>
        <end position="288"/>
    </location>
</feature>
<dbReference type="GO" id="GO:0022857">
    <property type="term" value="F:transmembrane transporter activity"/>
    <property type="evidence" value="ECO:0007669"/>
    <property type="project" value="InterPro"/>
</dbReference>
<dbReference type="PROSITE" id="PS50850">
    <property type="entry name" value="MFS"/>
    <property type="match status" value="1"/>
</dbReference>